<dbReference type="KEGG" id="arev:RVR_3288"/>
<evidence type="ECO:0000313" key="1">
    <source>
        <dbReference type="EMBL" id="BBA97509.1"/>
    </source>
</evidence>
<name>A0A7U3VND5_9ACTN</name>
<sequence>MSQKINNRMRRPRPVVVRTKVLIDIAVAWRCFMADRTLWSYADIAAHIRVQVDTVRSYRKHGHLPDPDVVERGKPFWYADTIRSWSARRPSNRGRRESG</sequence>
<dbReference type="EMBL" id="AP018365">
    <property type="protein sequence ID" value="BBA97509.1"/>
    <property type="molecule type" value="Genomic_DNA"/>
</dbReference>
<reference evidence="1 2" key="3">
    <citation type="journal article" date="2011" name="Nat. Chem. Biol.">
        <title>Reveromycin A biosynthesis uses RevG and RevJ for stereospecific spiroacetal formation.</title>
        <authorList>
            <person name="Takahashi S."/>
            <person name="Toyoda A."/>
            <person name="Sekiyama Y."/>
            <person name="Takagi H."/>
            <person name="Nogawa T."/>
            <person name="Uramoto M."/>
            <person name="Suzuki R."/>
            <person name="Koshino H."/>
            <person name="Kumano T."/>
            <person name="Panthee S."/>
            <person name="Dairi T."/>
            <person name="Ishikawa J."/>
            <person name="Ikeda H."/>
            <person name="Sakaki Y."/>
            <person name="Osada H."/>
        </authorList>
    </citation>
    <scope>NUCLEOTIDE SEQUENCE [LARGE SCALE GENOMIC DNA]</scope>
    <source>
        <strain evidence="1 2">SN-593</strain>
    </source>
</reference>
<dbReference type="AlphaFoldDB" id="A0A7U3VND5"/>
<dbReference type="Proteomes" id="UP000595703">
    <property type="component" value="Chromosome"/>
</dbReference>
<reference evidence="1 2" key="2">
    <citation type="journal article" date="2011" name="J. Antibiot.">
        <title>Furaquinocins I and J: novel polyketide isoprenoid hybrid compounds from Streptomyces reveromyceticus SN-593.</title>
        <authorList>
            <person name="Panthee S."/>
            <person name="Takahashi S."/>
            <person name="Takagi H."/>
            <person name="Nogawa T."/>
            <person name="Oowada E."/>
            <person name="Uramoto M."/>
            <person name="Osada H."/>
        </authorList>
    </citation>
    <scope>NUCLEOTIDE SEQUENCE [LARGE SCALE GENOMIC DNA]</scope>
    <source>
        <strain evidence="1 2">SN-593</strain>
    </source>
</reference>
<gene>
    <name evidence="1" type="ORF">RVR_3288</name>
</gene>
<accession>A0A7U3VND5</accession>
<evidence type="ECO:0008006" key="3">
    <source>
        <dbReference type="Google" id="ProtNLM"/>
    </source>
</evidence>
<protein>
    <recommendedName>
        <fullName evidence="3">MarR family transcriptional regulator</fullName>
    </recommendedName>
</protein>
<keyword evidence="2" id="KW-1185">Reference proteome</keyword>
<reference evidence="1 2" key="1">
    <citation type="journal article" date="2010" name="J. Bacteriol.">
        <title>Biochemical characterization of a novel indole prenyltransferase from Streptomyces sp. SN-593.</title>
        <authorList>
            <person name="Takahashi S."/>
            <person name="Takagi H."/>
            <person name="Toyoda A."/>
            <person name="Uramoto M."/>
            <person name="Nogawa T."/>
            <person name="Ueki M."/>
            <person name="Sakaki Y."/>
            <person name="Osada H."/>
        </authorList>
    </citation>
    <scope>NUCLEOTIDE SEQUENCE [LARGE SCALE GENOMIC DNA]</scope>
    <source>
        <strain evidence="1 2">SN-593</strain>
    </source>
</reference>
<reference evidence="1 2" key="4">
    <citation type="journal article" date="2020" name="Sci. Rep.">
        <title>beta-carboline chemical signals induce reveromycin production through a LuxR family regulator in Streptomyces sp. SN-593.</title>
        <authorList>
            <person name="Panthee S."/>
            <person name="Kito N."/>
            <person name="Hayashi T."/>
            <person name="Shimizu T."/>
            <person name="Ishikawa J."/>
            <person name="Hamamoto H."/>
            <person name="Osada H."/>
            <person name="Takahashi S."/>
        </authorList>
    </citation>
    <scope>NUCLEOTIDE SEQUENCE [LARGE SCALE GENOMIC DNA]</scope>
    <source>
        <strain evidence="1 2">SN-593</strain>
    </source>
</reference>
<organism evidence="1 2">
    <name type="scientific">Actinacidiphila reveromycinica</name>
    <dbReference type="NCBI Taxonomy" id="659352"/>
    <lineage>
        <taxon>Bacteria</taxon>
        <taxon>Bacillati</taxon>
        <taxon>Actinomycetota</taxon>
        <taxon>Actinomycetes</taxon>
        <taxon>Kitasatosporales</taxon>
        <taxon>Streptomycetaceae</taxon>
        <taxon>Actinacidiphila</taxon>
    </lineage>
</organism>
<evidence type="ECO:0000313" key="2">
    <source>
        <dbReference type="Proteomes" id="UP000595703"/>
    </source>
</evidence>
<proteinExistence type="predicted"/>